<evidence type="ECO:0000313" key="10">
    <source>
        <dbReference type="EMBL" id="EST46896.1"/>
    </source>
</evidence>
<feature type="transmembrane region" description="Helical" evidence="8">
    <location>
        <begin position="153"/>
        <end position="175"/>
    </location>
</feature>
<evidence type="ECO:0000256" key="3">
    <source>
        <dbReference type="ARBA" id="ARBA00022692"/>
    </source>
</evidence>
<keyword evidence="6 8" id="KW-0472">Membrane</keyword>
<evidence type="ECO:0000256" key="2">
    <source>
        <dbReference type="ARBA" id="ARBA00007104"/>
    </source>
</evidence>
<feature type="domain" description="GOLD" evidence="9">
    <location>
        <begin position="19"/>
        <end position="103"/>
    </location>
</feature>
<dbReference type="SMART" id="SM01190">
    <property type="entry name" value="EMP24_GP25L"/>
    <property type="match status" value="1"/>
</dbReference>
<dbReference type="EMBL" id="KI546057">
    <property type="protein sequence ID" value="EST46896.1"/>
    <property type="molecule type" value="Genomic_DNA"/>
</dbReference>
<dbReference type="Proteomes" id="UP000018208">
    <property type="component" value="Unassembled WGS sequence"/>
</dbReference>
<reference evidence="11" key="2">
    <citation type="submission" date="2020-12" db="EMBL/GenBank/DDBJ databases">
        <title>New Spironucleus salmonicida genome in near-complete chromosomes.</title>
        <authorList>
            <person name="Xu F."/>
            <person name="Kurt Z."/>
            <person name="Jimenez-Gonzalez A."/>
            <person name="Astvaldsson A."/>
            <person name="Andersson J.O."/>
            <person name="Svard S.G."/>
        </authorList>
    </citation>
    <scope>NUCLEOTIDE SEQUENCE</scope>
    <source>
        <strain evidence="11">ATCC 50377</strain>
    </source>
</reference>
<evidence type="ECO:0000256" key="7">
    <source>
        <dbReference type="RuleBase" id="RU003827"/>
    </source>
</evidence>
<dbReference type="InterPro" id="IPR015720">
    <property type="entry name" value="Emp24-like"/>
</dbReference>
<dbReference type="Pfam" id="PF01105">
    <property type="entry name" value="EMP24_GP25L"/>
    <property type="match status" value="1"/>
</dbReference>
<dbReference type="EMBL" id="AUWU02000007">
    <property type="protein sequence ID" value="KAH0571211.1"/>
    <property type="molecule type" value="Genomic_DNA"/>
</dbReference>
<keyword evidence="3 7" id="KW-0812">Transmembrane</keyword>
<evidence type="ECO:0000259" key="9">
    <source>
        <dbReference type="PROSITE" id="PS50866"/>
    </source>
</evidence>
<sequence length="179" mass="20665">MLILLLQEQITIDLPATSVECFFHYLKSPAEVTGYYQVYPTDPENPLNISFQISSFATTALFDSDKPEETFSSPAHAAGLYKFCFTIFDTPQYHEKLFFELNVIEIRQEHTNFGEIVGESEQEMTRIQTNYRNARIAEQQLQTSLKSGIWKTWIWSMVEVATFAFILGTQALWIVKLTK</sequence>
<dbReference type="PANTHER" id="PTHR22811">
    <property type="entry name" value="TRANSMEMBRANE EMP24 DOMAIN-CONTAINING PROTEIN"/>
    <property type="match status" value="1"/>
</dbReference>
<comment type="similarity">
    <text evidence="2 7">Belongs to the EMP24/GP25L family.</text>
</comment>
<keyword evidence="4" id="KW-0732">Signal</keyword>
<evidence type="ECO:0000256" key="5">
    <source>
        <dbReference type="ARBA" id="ARBA00022989"/>
    </source>
</evidence>
<dbReference type="AlphaFoldDB" id="V6LT76"/>
<dbReference type="VEuPathDB" id="GiardiaDB:SS50377_27511"/>
<accession>V6LT76</accession>
<reference evidence="10 11" key="1">
    <citation type="journal article" date="2014" name="PLoS Genet.">
        <title>The Genome of Spironucleus salmonicida Highlights a Fish Pathogen Adapted to Fluctuating Environments.</title>
        <authorList>
            <person name="Xu F."/>
            <person name="Jerlstrom-Hultqvist J."/>
            <person name="Einarsson E."/>
            <person name="Astvaldsson A."/>
            <person name="Svard S.G."/>
            <person name="Andersson J.O."/>
        </authorList>
    </citation>
    <scope>NUCLEOTIDE SEQUENCE</scope>
    <source>
        <strain evidence="11">ATCC 50377</strain>
    </source>
</reference>
<dbReference type="PROSITE" id="PS50866">
    <property type="entry name" value="GOLD"/>
    <property type="match status" value="1"/>
</dbReference>
<keyword evidence="12" id="KW-1185">Reference proteome</keyword>
<name>V6LT76_9EUKA</name>
<evidence type="ECO:0000256" key="8">
    <source>
        <dbReference type="SAM" id="Phobius"/>
    </source>
</evidence>
<organism evidence="10">
    <name type="scientific">Spironucleus salmonicida</name>
    <dbReference type="NCBI Taxonomy" id="348837"/>
    <lineage>
        <taxon>Eukaryota</taxon>
        <taxon>Metamonada</taxon>
        <taxon>Diplomonadida</taxon>
        <taxon>Hexamitidae</taxon>
        <taxon>Hexamitinae</taxon>
        <taxon>Spironucleus</taxon>
    </lineage>
</organism>
<gene>
    <name evidence="10" type="ORF">SS50377_13049</name>
    <name evidence="11" type="ORF">SS50377_27511</name>
</gene>
<keyword evidence="5 8" id="KW-1133">Transmembrane helix</keyword>
<protein>
    <submittedName>
        <fullName evidence="10">EMP24/GP25L/P24 family protein</fullName>
    </submittedName>
</protein>
<proteinExistence type="inferred from homology"/>
<evidence type="ECO:0000313" key="12">
    <source>
        <dbReference type="Proteomes" id="UP000018208"/>
    </source>
</evidence>
<evidence type="ECO:0000256" key="4">
    <source>
        <dbReference type="ARBA" id="ARBA00022729"/>
    </source>
</evidence>
<comment type="subcellular location">
    <subcellularLocation>
        <location evidence="1 7">Membrane</location>
        <topology evidence="1 7">Single-pass type I membrane protein</topology>
    </subcellularLocation>
</comment>
<evidence type="ECO:0000256" key="1">
    <source>
        <dbReference type="ARBA" id="ARBA00004479"/>
    </source>
</evidence>
<dbReference type="InterPro" id="IPR009038">
    <property type="entry name" value="GOLD_dom"/>
</dbReference>
<evidence type="ECO:0000256" key="6">
    <source>
        <dbReference type="ARBA" id="ARBA00023136"/>
    </source>
</evidence>
<evidence type="ECO:0000313" key="11">
    <source>
        <dbReference type="EMBL" id="KAH0571211.1"/>
    </source>
</evidence>
<dbReference type="GO" id="GO:0016020">
    <property type="term" value="C:membrane"/>
    <property type="evidence" value="ECO:0007669"/>
    <property type="project" value="UniProtKB-SubCell"/>
</dbReference>